<name>A0A0F9KPV1_9ZZZZ</name>
<dbReference type="AlphaFoldDB" id="A0A0F9KPV1"/>
<comment type="caution">
    <text evidence="1">The sequence shown here is derived from an EMBL/GenBank/DDBJ whole genome shotgun (WGS) entry which is preliminary data.</text>
</comment>
<sequence>METILMVILIIVGLGAVSFEGDMNKLETWNDDYDD</sequence>
<protein>
    <submittedName>
        <fullName evidence="1">Uncharacterized protein</fullName>
    </submittedName>
</protein>
<proteinExistence type="predicted"/>
<dbReference type="EMBL" id="LAZR01012998">
    <property type="protein sequence ID" value="KKM24073.1"/>
    <property type="molecule type" value="Genomic_DNA"/>
</dbReference>
<reference evidence="1" key="1">
    <citation type="journal article" date="2015" name="Nature">
        <title>Complex archaea that bridge the gap between prokaryotes and eukaryotes.</title>
        <authorList>
            <person name="Spang A."/>
            <person name="Saw J.H."/>
            <person name="Jorgensen S.L."/>
            <person name="Zaremba-Niedzwiedzka K."/>
            <person name="Martijn J."/>
            <person name="Lind A.E."/>
            <person name="van Eijk R."/>
            <person name="Schleper C."/>
            <person name="Guy L."/>
            <person name="Ettema T.J."/>
        </authorList>
    </citation>
    <scope>NUCLEOTIDE SEQUENCE</scope>
</reference>
<evidence type="ECO:0000313" key="1">
    <source>
        <dbReference type="EMBL" id="KKM24073.1"/>
    </source>
</evidence>
<accession>A0A0F9KPV1</accession>
<organism evidence="1">
    <name type="scientific">marine sediment metagenome</name>
    <dbReference type="NCBI Taxonomy" id="412755"/>
    <lineage>
        <taxon>unclassified sequences</taxon>
        <taxon>metagenomes</taxon>
        <taxon>ecological metagenomes</taxon>
    </lineage>
</organism>
<gene>
    <name evidence="1" type="ORF">LCGC14_1608760</name>
</gene>